<dbReference type="STRING" id="1168034.FH5T_16100"/>
<dbReference type="Pfam" id="PF00589">
    <property type="entry name" value="Phage_integrase"/>
    <property type="match status" value="1"/>
</dbReference>
<dbReference type="AlphaFoldDB" id="X5DJC2"/>
<keyword evidence="1" id="KW-0229">DNA integration</keyword>
<name>X5DJC2_9BACT</name>
<evidence type="ECO:0000313" key="9">
    <source>
        <dbReference type="Proteomes" id="UP000023772"/>
    </source>
</evidence>
<dbReference type="InterPro" id="IPR011010">
    <property type="entry name" value="DNA_brk_join_enz"/>
</dbReference>
<evidence type="ECO:0000313" key="10">
    <source>
        <dbReference type="Proteomes" id="UP000181981"/>
    </source>
</evidence>
<dbReference type="GO" id="GO:0003677">
    <property type="term" value="F:DNA binding"/>
    <property type="evidence" value="ECO:0007669"/>
    <property type="project" value="UniProtKB-UniRule"/>
</dbReference>
<keyword evidence="9" id="KW-1185">Reference proteome</keyword>
<dbReference type="PANTHER" id="PTHR30349:SF64">
    <property type="entry name" value="PROPHAGE INTEGRASE INTD-RELATED"/>
    <property type="match status" value="1"/>
</dbReference>
<evidence type="ECO:0000259" key="5">
    <source>
        <dbReference type="PROSITE" id="PS51898"/>
    </source>
</evidence>
<organism evidence="8 10">
    <name type="scientific">Draconibacterium orientale</name>
    <dbReference type="NCBI Taxonomy" id="1168034"/>
    <lineage>
        <taxon>Bacteria</taxon>
        <taxon>Pseudomonadati</taxon>
        <taxon>Bacteroidota</taxon>
        <taxon>Bacteroidia</taxon>
        <taxon>Marinilabiliales</taxon>
        <taxon>Prolixibacteraceae</taxon>
        <taxon>Draconibacterium</taxon>
    </lineage>
</organism>
<evidence type="ECO:0000313" key="7">
    <source>
        <dbReference type="EMBL" id="AHW60642.1"/>
    </source>
</evidence>
<reference evidence="7 9" key="1">
    <citation type="submission" date="2014-03" db="EMBL/GenBank/DDBJ databases">
        <title>Complete genome sequence of a deeply braunched marine Bacteroidia bacterium Draconibacterium orientale type strain FH5T.</title>
        <authorList>
            <person name="Li X."/>
            <person name="Wang X."/>
            <person name="Xie Z."/>
            <person name="Du Z."/>
            <person name="Chen G."/>
        </authorList>
    </citation>
    <scope>NUCLEOTIDE SEQUENCE [LARGE SCALE GENOMIC DNA]</scope>
    <source>
        <strain evidence="7 9">FH5</strain>
    </source>
</reference>
<accession>X5DJC2</accession>
<dbReference type="eggNOG" id="COG0582">
    <property type="taxonomic scope" value="Bacteria"/>
</dbReference>
<feature type="domain" description="Tyr recombinase" evidence="5">
    <location>
        <begin position="98"/>
        <end position="302"/>
    </location>
</feature>
<proteinExistence type="predicted"/>
<dbReference type="InterPro" id="IPR013762">
    <property type="entry name" value="Integrase-like_cat_sf"/>
</dbReference>
<protein>
    <submittedName>
        <fullName evidence="7">Integrase</fullName>
    </submittedName>
    <submittedName>
        <fullName evidence="8">Site-specific recombinase XerD</fullName>
    </submittedName>
</protein>
<dbReference type="GO" id="GO:0006310">
    <property type="term" value="P:DNA recombination"/>
    <property type="evidence" value="ECO:0007669"/>
    <property type="project" value="UniProtKB-KW"/>
</dbReference>
<dbReference type="OrthoDB" id="9766545at2"/>
<dbReference type="PROSITE" id="PS51900">
    <property type="entry name" value="CB"/>
    <property type="match status" value="1"/>
</dbReference>
<dbReference type="HOGENOM" id="CLU_027562_10_0_10"/>
<keyword evidence="2 4" id="KW-0238">DNA-binding</keyword>
<dbReference type="InterPro" id="IPR002104">
    <property type="entry name" value="Integrase_catalytic"/>
</dbReference>
<keyword evidence="3" id="KW-0233">DNA recombination</keyword>
<dbReference type="EMBL" id="CP007451">
    <property type="protein sequence ID" value="AHW60642.1"/>
    <property type="molecule type" value="Genomic_DNA"/>
</dbReference>
<dbReference type="InterPro" id="IPR044068">
    <property type="entry name" value="CB"/>
</dbReference>
<dbReference type="EMBL" id="FOHT01000023">
    <property type="protein sequence ID" value="SET79329.1"/>
    <property type="molecule type" value="Genomic_DNA"/>
</dbReference>
<dbReference type="KEGG" id="dori:FH5T_16100"/>
<evidence type="ECO:0000313" key="8">
    <source>
        <dbReference type="EMBL" id="SET79329.1"/>
    </source>
</evidence>
<reference evidence="8 10" key="2">
    <citation type="submission" date="2016-10" db="EMBL/GenBank/DDBJ databases">
        <authorList>
            <person name="de Groot N.N."/>
        </authorList>
    </citation>
    <scope>NUCLEOTIDE SEQUENCE [LARGE SCALE GENOMIC DNA]</scope>
    <source>
        <strain evidence="8 10">DSM 25947</strain>
    </source>
</reference>
<evidence type="ECO:0000256" key="1">
    <source>
        <dbReference type="ARBA" id="ARBA00022908"/>
    </source>
</evidence>
<gene>
    <name evidence="7" type="ORF">FH5T_16100</name>
    <name evidence="8" type="ORF">SAMN05444285_12377</name>
</gene>
<dbReference type="InterPro" id="IPR050090">
    <property type="entry name" value="Tyrosine_recombinase_XerCD"/>
</dbReference>
<feature type="domain" description="Core-binding (CB)" evidence="6">
    <location>
        <begin position="1"/>
        <end position="78"/>
    </location>
</feature>
<evidence type="ECO:0000256" key="3">
    <source>
        <dbReference type="ARBA" id="ARBA00023172"/>
    </source>
</evidence>
<dbReference type="PROSITE" id="PS51898">
    <property type="entry name" value="TYR_RECOMBINASE"/>
    <property type="match status" value="1"/>
</dbReference>
<dbReference type="PANTHER" id="PTHR30349">
    <property type="entry name" value="PHAGE INTEGRASE-RELATED"/>
    <property type="match status" value="1"/>
</dbReference>
<evidence type="ECO:0000259" key="6">
    <source>
        <dbReference type="PROSITE" id="PS51900"/>
    </source>
</evidence>
<evidence type="ECO:0000256" key="2">
    <source>
        <dbReference type="ARBA" id="ARBA00023125"/>
    </source>
</evidence>
<dbReference type="SUPFAM" id="SSF56349">
    <property type="entry name" value="DNA breaking-rejoining enzymes"/>
    <property type="match status" value="1"/>
</dbReference>
<dbReference type="Proteomes" id="UP000023772">
    <property type="component" value="Chromosome"/>
</dbReference>
<sequence length="314" mass="36670">MSLSMELQHYLEIRRSLGYNLSTTERILKRFVSFLETKNEHHITTDMFLQWKHVFGKASQNTWNRRLGMVRLFAAWLNSLDPLHEIPPQSLIHCRFQRKPPYIYTDDEIKRIIETASLLPSSNGLREITYPTFFGLVSVTGMRISEAISLNNSDVDLHNGIIMVYNGKNGKERILPVTECTKVYLKEYSRKRNRLLGNTPEPFFVSDKGIRLTDCAVRYNFAVVGKIIGLRTEQQYHKHGIGPRIHDLRHTFAVKIMISWYKEGKNIDQEMLKLVTYLGHKNVSHTYWYIEAVPELLALASQRVEEYVRKEVKV</sequence>
<dbReference type="Gene3D" id="1.10.443.10">
    <property type="entry name" value="Intergrase catalytic core"/>
    <property type="match status" value="1"/>
</dbReference>
<dbReference type="GO" id="GO:0015074">
    <property type="term" value="P:DNA integration"/>
    <property type="evidence" value="ECO:0007669"/>
    <property type="project" value="UniProtKB-KW"/>
</dbReference>
<dbReference type="Proteomes" id="UP000181981">
    <property type="component" value="Unassembled WGS sequence"/>
</dbReference>
<evidence type="ECO:0000256" key="4">
    <source>
        <dbReference type="PROSITE-ProRule" id="PRU01248"/>
    </source>
</evidence>